<comment type="caution">
    <text evidence="1">The sequence shown here is derived from an EMBL/GenBank/DDBJ whole genome shotgun (WGS) entry which is preliminary data.</text>
</comment>
<protein>
    <submittedName>
        <fullName evidence="1">NAD-binding protein</fullName>
    </submittedName>
</protein>
<accession>A0ACB8UCH0</accession>
<evidence type="ECO:0000313" key="2">
    <source>
        <dbReference type="Proteomes" id="UP001055072"/>
    </source>
</evidence>
<proteinExistence type="predicted"/>
<keyword evidence="2" id="KW-1185">Reference proteome</keyword>
<gene>
    <name evidence="1" type="ORF">BDY19DRAFT_991427</name>
</gene>
<sequence>MITKLHSSRPLSLRAFSTSPISLANRAIIFPKAGNPADVLQAQTYPSLPPPTPHSINVRYRFSPINPADINVIEGKYPAKPTQVNDLAGFKFDNGGVFVGGNEGLAVVTEVGESVEGLKKGDRVVMSKPQSGTWRSASALDVKDVMKVPDEASDGFAATMTVNLATAYNMLNDFVDLKEGDWVIQNGANSAVGQAVIQIAAHRGLKTLNFVRNRKNFDELKSQLTNLGATQVITYDELAPDSFKDLRSKVQQWTGGNPIRLFLNCVSGPTTTSLLRLLGKDAHLVSYGAMSKEPLSMPTSLFIFKNLTCHGFWQSRWYEDATEEEKRELVEKLVGLKLKEAEHEVLTIPAGDSDGVATEKVRDVVRKLAKGQYGKKVLLNIEQPVD</sequence>
<dbReference type="Proteomes" id="UP001055072">
    <property type="component" value="Unassembled WGS sequence"/>
</dbReference>
<organism evidence="1 2">
    <name type="scientific">Irpex rosettiformis</name>
    <dbReference type="NCBI Taxonomy" id="378272"/>
    <lineage>
        <taxon>Eukaryota</taxon>
        <taxon>Fungi</taxon>
        <taxon>Dikarya</taxon>
        <taxon>Basidiomycota</taxon>
        <taxon>Agaricomycotina</taxon>
        <taxon>Agaricomycetes</taxon>
        <taxon>Polyporales</taxon>
        <taxon>Irpicaceae</taxon>
        <taxon>Irpex</taxon>
    </lineage>
</organism>
<name>A0ACB8UCH0_9APHY</name>
<dbReference type="EMBL" id="MU274905">
    <property type="protein sequence ID" value="KAI0091749.1"/>
    <property type="molecule type" value="Genomic_DNA"/>
</dbReference>
<reference evidence="1" key="1">
    <citation type="journal article" date="2021" name="Environ. Microbiol.">
        <title>Gene family expansions and transcriptome signatures uncover fungal adaptations to wood decay.</title>
        <authorList>
            <person name="Hage H."/>
            <person name="Miyauchi S."/>
            <person name="Viragh M."/>
            <person name="Drula E."/>
            <person name="Min B."/>
            <person name="Chaduli D."/>
            <person name="Navarro D."/>
            <person name="Favel A."/>
            <person name="Norest M."/>
            <person name="Lesage-Meessen L."/>
            <person name="Balint B."/>
            <person name="Merenyi Z."/>
            <person name="de Eugenio L."/>
            <person name="Morin E."/>
            <person name="Martinez A.T."/>
            <person name="Baldrian P."/>
            <person name="Stursova M."/>
            <person name="Martinez M.J."/>
            <person name="Novotny C."/>
            <person name="Magnuson J.K."/>
            <person name="Spatafora J.W."/>
            <person name="Maurice S."/>
            <person name="Pangilinan J."/>
            <person name="Andreopoulos W."/>
            <person name="LaButti K."/>
            <person name="Hundley H."/>
            <person name="Na H."/>
            <person name="Kuo A."/>
            <person name="Barry K."/>
            <person name="Lipzen A."/>
            <person name="Henrissat B."/>
            <person name="Riley R."/>
            <person name="Ahrendt S."/>
            <person name="Nagy L.G."/>
            <person name="Grigoriev I.V."/>
            <person name="Martin F."/>
            <person name="Rosso M.N."/>
        </authorList>
    </citation>
    <scope>NUCLEOTIDE SEQUENCE</scope>
    <source>
        <strain evidence="1">CBS 384.51</strain>
    </source>
</reference>
<evidence type="ECO:0000313" key="1">
    <source>
        <dbReference type="EMBL" id="KAI0091749.1"/>
    </source>
</evidence>